<gene>
    <name evidence="1" type="ORF">T02_13036</name>
</gene>
<accession>A0A0V1LFA0</accession>
<keyword evidence="2" id="KW-1185">Reference proteome</keyword>
<comment type="caution">
    <text evidence="1">The sequence shown here is derived from an EMBL/GenBank/DDBJ whole genome shotgun (WGS) entry which is preliminary data.</text>
</comment>
<evidence type="ECO:0000313" key="1">
    <source>
        <dbReference type="EMBL" id="KRZ58176.1"/>
    </source>
</evidence>
<protein>
    <submittedName>
        <fullName evidence="1">Uncharacterized protein</fullName>
    </submittedName>
</protein>
<organism evidence="1 2">
    <name type="scientific">Trichinella nativa</name>
    <dbReference type="NCBI Taxonomy" id="6335"/>
    <lineage>
        <taxon>Eukaryota</taxon>
        <taxon>Metazoa</taxon>
        <taxon>Ecdysozoa</taxon>
        <taxon>Nematoda</taxon>
        <taxon>Enoplea</taxon>
        <taxon>Dorylaimia</taxon>
        <taxon>Trichinellida</taxon>
        <taxon>Trichinellidae</taxon>
        <taxon>Trichinella</taxon>
    </lineage>
</organism>
<dbReference type="Proteomes" id="UP000054721">
    <property type="component" value="Unassembled WGS sequence"/>
</dbReference>
<proteinExistence type="predicted"/>
<dbReference type="AlphaFoldDB" id="A0A0V1LFA0"/>
<evidence type="ECO:0000313" key="2">
    <source>
        <dbReference type="Proteomes" id="UP000054721"/>
    </source>
</evidence>
<dbReference type="EMBL" id="JYDW01000062">
    <property type="protein sequence ID" value="KRZ58176.1"/>
    <property type="molecule type" value="Genomic_DNA"/>
</dbReference>
<reference evidence="1 2" key="1">
    <citation type="submission" date="2015-05" db="EMBL/GenBank/DDBJ databases">
        <title>Evolution of Trichinella species and genotypes.</title>
        <authorList>
            <person name="Korhonen P.K."/>
            <person name="Edoardo P."/>
            <person name="Giuseppe L.R."/>
            <person name="Gasser R.B."/>
        </authorList>
    </citation>
    <scope>NUCLEOTIDE SEQUENCE [LARGE SCALE GENOMIC DNA]</scope>
    <source>
        <strain evidence="1">ISS10</strain>
    </source>
</reference>
<sequence length="67" mass="8025">MLCESKIRSEEDGLLKMFLHLPELLVQVSFRVTYRWWICDEFSGYWPMMPIKEVFSILSPASREKAR</sequence>
<dbReference type="OrthoDB" id="10533895at2759"/>
<name>A0A0V1LFA0_9BILA</name>